<protein>
    <recommendedName>
        <fullName evidence="4">Tetratricopeptide repeat protein</fullName>
    </recommendedName>
</protein>
<dbReference type="InterPro" id="IPR011990">
    <property type="entry name" value="TPR-like_helical_dom_sf"/>
</dbReference>
<reference evidence="2 3" key="1">
    <citation type="submission" date="2020-02" db="EMBL/GenBank/DDBJ databases">
        <authorList>
            <person name="Chen W.-M."/>
        </authorList>
    </citation>
    <scope>NUCLEOTIDE SEQUENCE [LARGE SCALE GENOMIC DNA]</scope>
    <source>
        <strain evidence="2 3">TWA-26</strain>
    </source>
</reference>
<keyword evidence="3" id="KW-1185">Reference proteome</keyword>
<feature type="signal peptide" evidence="1">
    <location>
        <begin position="1"/>
        <end position="20"/>
    </location>
</feature>
<evidence type="ECO:0000313" key="2">
    <source>
        <dbReference type="EMBL" id="NHM05361.1"/>
    </source>
</evidence>
<name>A0ABX0IDQ9_9FLAO</name>
<gene>
    <name evidence="2" type="ORF">G4L40_11655</name>
</gene>
<evidence type="ECO:0008006" key="4">
    <source>
        <dbReference type="Google" id="ProtNLM"/>
    </source>
</evidence>
<evidence type="ECO:0000313" key="3">
    <source>
        <dbReference type="Proteomes" id="UP000761423"/>
    </source>
</evidence>
<dbReference type="SUPFAM" id="SSF48452">
    <property type="entry name" value="TPR-like"/>
    <property type="match status" value="1"/>
</dbReference>
<dbReference type="Gene3D" id="1.25.40.10">
    <property type="entry name" value="Tetratricopeptide repeat domain"/>
    <property type="match status" value="1"/>
</dbReference>
<accession>A0ABX0IDQ9</accession>
<dbReference type="EMBL" id="JAAJBV010000010">
    <property type="protein sequence ID" value="NHM05361.1"/>
    <property type="molecule type" value="Genomic_DNA"/>
</dbReference>
<dbReference type="RefSeq" id="WP_166237381.1">
    <property type="nucleotide sequence ID" value="NZ_JAAJBV010000010.1"/>
</dbReference>
<comment type="caution">
    <text evidence="2">The sequence shown here is derived from an EMBL/GenBank/DDBJ whole genome shotgun (WGS) entry which is preliminary data.</text>
</comment>
<evidence type="ECO:0000256" key="1">
    <source>
        <dbReference type="SAM" id="SignalP"/>
    </source>
</evidence>
<feature type="chain" id="PRO_5046599840" description="Tetratricopeptide repeat protein" evidence="1">
    <location>
        <begin position="21"/>
        <end position="149"/>
    </location>
</feature>
<proteinExistence type="predicted"/>
<keyword evidence="1" id="KW-0732">Signal</keyword>
<sequence length="149" mass="17639">MKSKYLLLSFLLMLFWNSFSSEYNEVLLKANRLKSGAQYTRAIRYYNKAIKFEKNNDEAIKEIYFHIADCYFKLGREVMAYKVLTATVYKLGATKVDFENNSIVDKEFLKASWIKMEPKYNRFRQRYIASLDGIDDYLADGNYVLNPKQ</sequence>
<organism evidence="2 3">
    <name type="scientific">Flavobacterium celericrescens</name>
    <dbReference type="NCBI Taxonomy" id="2709780"/>
    <lineage>
        <taxon>Bacteria</taxon>
        <taxon>Pseudomonadati</taxon>
        <taxon>Bacteroidota</taxon>
        <taxon>Flavobacteriia</taxon>
        <taxon>Flavobacteriales</taxon>
        <taxon>Flavobacteriaceae</taxon>
        <taxon>Flavobacterium</taxon>
    </lineage>
</organism>
<dbReference type="Proteomes" id="UP000761423">
    <property type="component" value="Unassembled WGS sequence"/>
</dbReference>